<dbReference type="Proteomes" id="UP000308600">
    <property type="component" value="Unassembled WGS sequence"/>
</dbReference>
<keyword evidence="2" id="KW-1185">Reference proteome</keyword>
<protein>
    <submittedName>
        <fullName evidence="1">O-methyltransferase</fullName>
    </submittedName>
</protein>
<proteinExistence type="predicted"/>
<evidence type="ECO:0000313" key="1">
    <source>
        <dbReference type="EMBL" id="TFK65282.1"/>
    </source>
</evidence>
<accession>A0ACD3AHP8</accession>
<reference evidence="1 2" key="1">
    <citation type="journal article" date="2019" name="Nat. Ecol. Evol.">
        <title>Megaphylogeny resolves global patterns of mushroom evolution.</title>
        <authorList>
            <person name="Varga T."/>
            <person name="Krizsan K."/>
            <person name="Foldi C."/>
            <person name="Dima B."/>
            <person name="Sanchez-Garcia M."/>
            <person name="Sanchez-Ramirez S."/>
            <person name="Szollosi G.J."/>
            <person name="Szarkandi J.G."/>
            <person name="Papp V."/>
            <person name="Albert L."/>
            <person name="Andreopoulos W."/>
            <person name="Angelini C."/>
            <person name="Antonin V."/>
            <person name="Barry K.W."/>
            <person name="Bougher N.L."/>
            <person name="Buchanan P."/>
            <person name="Buyck B."/>
            <person name="Bense V."/>
            <person name="Catcheside P."/>
            <person name="Chovatia M."/>
            <person name="Cooper J."/>
            <person name="Damon W."/>
            <person name="Desjardin D."/>
            <person name="Finy P."/>
            <person name="Geml J."/>
            <person name="Haridas S."/>
            <person name="Hughes K."/>
            <person name="Justo A."/>
            <person name="Karasinski D."/>
            <person name="Kautmanova I."/>
            <person name="Kiss B."/>
            <person name="Kocsube S."/>
            <person name="Kotiranta H."/>
            <person name="LaButti K.M."/>
            <person name="Lechner B.E."/>
            <person name="Liimatainen K."/>
            <person name="Lipzen A."/>
            <person name="Lukacs Z."/>
            <person name="Mihaltcheva S."/>
            <person name="Morgado L.N."/>
            <person name="Niskanen T."/>
            <person name="Noordeloos M.E."/>
            <person name="Ohm R.A."/>
            <person name="Ortiz-Santana B."/>
            <person name="Ovrebo C."/>
            <person name="Racz N."/>
            <person name="Riley R."/>
            <person name="Savchenko A."/>
            <person name="Shiryaev A."/>
            <person name="Soop K."/>
            <person name="Spirin V."/>
            <person name="Szebenyi C."/>
            <person name="Tomsovsky M."/>
            <person name="Tulloss R.E."/>
            <person name="Uehling J."/>
            <person name="Grigoriev I.V."/>
            <person name="Vagvolgyi C."/>
            <person name="Papp T."/>
            <person name="Martin F.M."/>
            <person name="Miettinen O."/>
            <person name="Hibbett D.S."/>
            <person name="Nagy L.G."/>
        </authorList>
    </citation>
    <scope>NUCLEOTIDE SEQUENCE [LARGE SCALE GENOMIC DNA]</scope>
    <source>
        <strain evidence="1 2">NL-1719</strain>
    </source>
</reference>
<organism evidence="1 2">
    <name type="scientific">Pluteus cervinus</name>
    <dbReference type="NCBI Taxonomy" id="181527"/>
    <lineage>
        <taxon>Eukaryota</taxon>
        <taxon>Fungi</taxon>
        <taxon>Dikarya</taxon>
        <taxon>Basidiomycota</taxon>
        <taxon>Agaricomycotina</taxon>
        <taxon>Agaricomycetes</taxon>
        <taxon>Agaricomycetidae</taxon>
        <taxon>Agaricales</taxon>
        <taxon>Pluteineae</taxon>
        <taxon>Pluteaceae</taxon>
        <taxon>Pluteus</taxon>
    </lineage>
</organism>
<evidence type="ECO:0000313" key="2">
    <source>
        <dbReference type="Proteomes" id="UP000308600"/>
    </source>
</evidence>
<sequence>MAESILQLSKLITDNSSHLVSLTASRGLTIPHLNEQYTEESENFRKDAQCAEAAAIIVAAALQLAATLSPPQQSAYAIFGGACKASSVRVAVDSHVPEILLEAGEQGLHADKIAAKTGVDGKLLARHLRSLSNHHMFREVSPNVFANTRLSGVLGTGKPVDQIVANPESKHDDTSGFVAIVEQLTRDLHNAFAYGLDSIKDPLGRSAFQIAFNEPLTFYGWMEKPENAYRLHRFGISMRGFGAMQPPDAIEKAHSWDALPQDSVVVDVGGGVGTVGIALAKAFPHLKVVVQDTLAVVEAGENICKNSFPKGLASGRLSFQGHDFFTPQPIKNASIFILKNILHNWHDTQALTILRQLRGSATPETKLIVVGTVIGYNCREHAKGVESVYKEAPEPLLPNYGGANDMGYTMDITMMTIFNAKEFTIGDMKALLEQAGWRVVRVQRSVPPHNFFDPVIAVPV</sequence>
<name>A0ACD3AHP8_9AGAR</name>
<gene>
    <name evidence="1" type="ORF">BDN72DRAFT_206454</name>
</gene>
<dbReference type="EMBL" id="ML208442">
    <property type="protein sequence ID" value="TFK65282.1"/>
    <property type="molecule type" value="Genomic_DNA"/>
</dbReference>